<protein>
    <submittedName>
        <fullName evidence="1">Phage tail protein</fullName>
    </submittedName>
    <submittedName>
        <fullName evidence="2">Tail assembly chaperone</fullName>
    </submittedName>
</protein>
<organism evidence="1 3">
    <name type="scientific">Xenorhabdus ehlersii</name>
    <dbReference type="NCBI Taxonomy" id="290111"/>
    <lineage>
        <taxon>Bacteria</taxon>
        <taxon>Pseudomonadati</taxon>
        <taxon>Pseudomonadota</taxon>
        <taxon>Gammaproteobacteria</taxon>
        <taxon>Enterobacterales</taxon>
        <taxon>Morganellaceae</taxon>
        <taxon>Xenorhabdus</taxon>
    </lineage>
</organism>
<dbReference type="InterPro" id="IPR010411">
    <property type="entry name" value="TAC_Gp13-like"/>
</dbReference>
<name>A0A2D0IKI3_9GAMM</name>
<dbReference type="InterPro" id="IPR038556">
    <property type="entry name" value="TAC_Gp13-like_sf"/>
</dbReference>
<evidence type="ECO:0000313" key="1">
    <source>
        <dbReference type="EMBL" id="PHM22295.1"/>
    </source>
</evidence>
<dbReference type="Pfam" id="PF06222">
    <property type="entry name" value="Phage_TAC_1"/>
    <property type="match status" value="1"/>
</dbReference>
<gene>
    <name evidence="2" type="ORF">BDE27_3409</name>
    <name evidence="1" type="ORF">Xehl_03793</name>
</gene>
<dbReference type="AlphaFoldDB" id="A0A2D0IKI3"/>
<reference evidence="1 3" key="1">
    <citation type="journal article" date="2017" name="Nat. Microbiol.">
        <title>Natural product diversity associated with the nematode symbionts Photorhabdus and Xenorhabdus.</title>
        <authorList>
            <person name="Tobias N.J."/>
            <person name="Wolff H."/>
            <person name="Djahanschiri B."/>
            <person name="Grundmann F."/>
            <person name="Kronenwerth M."/>
            <person name="Shi Y.M."/>
            <person name="Simonyi S."/>
            <person name="Grun P."/>
            <person name="Shapiro-Ilan D."/>
            <person name="Pidot S.J."/>
            <person name="Stinear T.P."/>
            <person name="Ebersberger I."/>
            <person name="Bode H.B."/>
        </authorList>
    </citation>
    <scope>NUCLEOTIDE SEQUENCE [LARGE SCALE GENOMIC DNA]</scope>
    <source>
        <strain evidence="1 3">DSM 16337</strain>
    </source>
</reference>
<dbReference type="EMBL" id="NIBT01000031">
    <property type="protein sequence ID" value="PHM22295.1"/>
    <property type="molecule type" value="Genomic_DNA"/>
</dbReference>
<proteinExistence type="predicted"/>
<accession>A0A2D0IKI3</accession>
<dbReference type="RefSeq" id="WP_099133925.1">
    <property type="nucleotide sequence ID" value="NZ_CAWNOJ010000044.1"/>
</dbReference>
<evidence type="ECO:0000313" key="2">
    <source>
        <dbReference type="EMBL" id="RKE87867.1"/>
    </source>
</evidence>
<comment type="caution">
    <text evidence="1">The sequence shown here is derived from an EMBL/GenBank/DDBJ whole genome shotgun (WGS) entry which is preliminary data.</text>
</comment>
<dbReference type="EMBL" id="RAQI01000006">
    <property type="protein sequence ID" value="RKE87867.1"/>
    <property type="molecule type" value="Genomic_DNA"/>
</dbReference>
<reference evidence="2 4" key="2">
    <citation type="submission" date="2018-09" db="EMBL/GenBank/DDBJ databases">
        <title>Genomic Encyclopedia of Archaeal and Bacterial Type Strains, Phase II (KMG-II): from individual species to whole genera.</title>
        <authorList>
            <person name="Goeker M."/>
        </authorList>
    </citation>
    <scope>NUCLEOTIDE SEQUENCE [LARGE SCALE GENOMIC DNA]</scope>
    <source>
        <strain evidence="2 4">DSM 16337</strain>
    </source>
</reference>
<evidence type="ECO:0000313" key="4">
    <source>
        <dbReference type="Proteomes" id="UP000283568"/>
    </source>
</evidence>
<dbReference type="OrthoDB" id="6896031at2"/>
<dbReference type="Proteomes" id="UP000225605">
    <property type="component" value="Unassembled WGS sequence"/>
</dbReference>
<sequence>MNLRQLALTPRLGFRTKTVTVQEWHNATVILREPSAAAWVAWNEIMQPETEEEAPLSVAEKVLRNTRADVALFIAVLCDEQGVPVFTPEDTDEVMKIYAPAHARLLHQALSLVTDRDEAEKKSDPH</sequence>
<dbReference type="Gene3D" id="3.30.2220.20">
    <property type="entry name" value="Phage tail assembly chaperone gp13-like"/>
    <property type="match status" value="1"/>
</dbReference>
<evidence type="ECO:0000313" key="3">
    <source>
        <dbReference type="Proteomes" id="UP000225605"/>
    </source>
</evidence>
<dbReference type="Proteomes" id="UP000283568">
    <property type="component" value="Unassembled WGS sequence"/>
</dbReference>
<keyword evidence="4" id="KW-1185">Reference proteome</keyword>